<dbReference type="AlphaFoldDB" id="A0A562BU81"/>
<dbReference type="Proteomes" id="UP000318141">
    <property type="component" value="Unassembled WGS sequence"/>
</dbReference>
<proteinExistence type="predicted"/>
<dbReference type="GO" id="GO:0016491">
    <property type="term" value="F:oxidoreductase activity"/>
    <property type="evidence" value="ECO:0007669"/>
    <property type="project" value="UniProtKB-KW"/>
</dbReference>
<dbReference type="Pfam" id="PF03807">
    <property type="entry name" value="F420_oxidored"/>
    <property type="match status" value="1"/>
</dbReference>
<keyword evidence="4" id="KW-1185">Reference proteome</keyword>
<dbReference type="PANTHER" id="PTHR14239:SF10">
    <property type="entry name" value="REDUCTASE"/>
    <property type="match status" value="1"/>
</dbReference>
<dbReference type="PANTHER" id="PTHR14239">
    <property type="entry name" value="DUDULIN-RELATED"/>
    <property type="match status" value="1"/>
</dbReference>
<feature type="domain" description="Pyrroline-5-carboxylate reductase catalytic N-terminal" evidence="2">
    <location>
        <begin position="31"/>
        <end position="121"/>
    </location>
</feature>
<evidence type="ECO:0000259" key="2">
    <source>
        <dbReference type="Pfam" id="PF03807"/>
    </source>
</evidence>
<dbReference type="InterPro" id="IPR028939">
    <property type="entry name" value="P5C_Rdtase_cat_N"/>
</dbReference>
<evidence type="ECO:0000313" key="3">
    <source>
        <dbReference type="EMBL" id="TWG88816.1"/>
    </source>
</evidence>
<dbReference type="InterPro" id="IPR036291">
    <property type="entry name" value="NAD(P)-bd_dom_sf"/>
</dbReference>
<keyword evidence="1" id="KW-0560">Oxidoreductase</keyword>
<dbReference type="EMBL" id="VLJN01000002">
    <property type="protein sequence ID" value="TWG88816.1"/>
    <property type="molecule type" value="Genomic_DNA"/>
</dbReference>
<dbReference type="OrthoDB" id="5499754at2"/>
<reference evidence="3 4" key="1">
    <citation type="submission" date="2019-07" db="EMBL/GenBank/DDBJ databases">
        <title>Genome sequencing of lignin-degrading bacterial isolates.</title>
        <authorList>
            <person name="Gladden J."/>
        </authorList>
    </citation>
    <scope>NUCLEOTIDE SEQUENCE [LARGE SCALE GENOMIC DNA]</scope>
    <source>
        <strain evidence="3 4">J11</strain>
    </source>
</reference>
<accession>A0A562BU81</accession>
<protein>
    <recommendedName>
        <fullName evidence="2">Pyrroline-5-carboxylate reductase catalytic N-terminal domain-containing protein</fullName>
    </recommendedName>
</protein>
<dbReference type="InterPro" id="IPR051267">
    <property type="entry name" value="STEAP_metalloreductase"/>
</dbReference>
<organism evidence="3 4">
    <name type="scientific">Cupriavidus gilardii J11</name>
    <dbReference type="NCBI Taxonomy" id="936133"/>
    <lineage>
        <taxon>Bacteria</taxon>
        <taxon>Pseudomonadati</taxon>
        <taxon>Pseudomonadota</taxon>
        <taxon>Betaproteobacteria</taxon>
        <taxon>Burkholderiales</taxon>
        <taxon>Burkholderiaceae</taxon>
        <taxon>Cupriavidus</taxon>
    </lineage>
</organism>
<name>A0A562BU81_9BURK</name>
<evidence type="ECO:0000256" key="1">
    <source>
        <dbReference type="ARBA" id="ARBA00023002"/>
    </source>
</evidence>
<gene>
    <name evidence="3" type="ORF">L602_001000000150</name>
</gene>
<dbReference type="Gene3D" id="3.40.50.720">
    <property type="entry name" value="NAD(P)-binding Rossmann-like Domain"/>
    <property type="match status" value="1"/>
</dbReference>
<sequence>MLGAMGAVSAQPSAVAAFGTTALSPGGKPLRIGVIGSGRIGGTVGGLWVKAGHPVLFSSRHPEQLKSLVEGLGPNARAGSVAQAIEFGEVLFVAVPFGALPELGKQYGQAMAGKIVLDATNAYTHRDGAAAEEALVDGVAITSARYLQGTRLVRAFNFTSASDFATQHHRKPQRVAVPIAGDDREALAVASQLVLAAGFEPVVIGSLKAADSFAPGGPLFRQVGSADELRRRAQALGR</sequence>
<evidence type="ECO:0000313" key="4">
    <source>
        <dbReference type="Proteomes" id="UP000318141"/>
    </source>
</evidence>
<comment type="caution">
    <text evidence="3">The sequence shown here is derived from an EMBL/GenBank/DDBJ whole genome shotgun (WGS) entry which is preliminary data.</text>
</comment>
<dbReference type="SUPFAM" id="SSF51735">
    <property type="entry name" value="NAD(P)-binding Rossmann-fold domains"/>
    <property type="match status" value="1"/>
</dbReference>